<reference evidence="1" key="1">
    <citation type="submission" date="2020-03" db="EMBL/GenBank/DDBJ databases">
        <authorList>
            <person name="He L."/>
        </authorList>
    </citation>
    <scope>NUCLEOTIDE SEQUENCE</scope>
    <source>
        <strain evidence="1">CkLH20</strain>
    </source>
</reference>
<dbReference type="OrthoDB" id="5428038at2759"/>
<reference evidence="1" key="2">
    <citation type="submission" date="2020-11" db="EMBL/GenBank/DDBJ databases">
        <title>Whole genome sequencing of Colletotrichum sp.</title>
        <authorList>
            <person name="Li H."/>
        </authorList>
    </citation>
    <scope>NUCLEOTIDE SEQUENCE</scope>
    <source>
        <strain evidence="1">CkLH20</strain>
    </source>
</reference>
<dbReference type="RefSeq" id="XP_038748454.1">
    <property type="nucleotide sequence ID" value="XM_038885945.1"/>
</dbReference>
<organism evidence="1 2">
    <name type="scientific">Colletotrichum karsti</name>
    <dbReference type="NCBI Taxonomy" id="1095194"/>
    <lineage>
        <taxon>Eukaryota</taxon>
        <taxon>Fungi</taxon>
        <taxon>Dikarya</taxon>
        <taxon>Ascomycota</taxon>
        <taxon>Pezizomycotina</taxon>
        <taxon>Sordariomycetes</taxon>
        <taxon>Hypocreomycetidae</taxon>
        <taxon>Glomerellales</taxon>
        <taxon>Glomerellaceae</taxon>
        <taxon>Colletotrichum</taxon>
        <taxon>Colletotrichum boninense species complex</taxon>
    </lineage>
</organism>
<dbReference type="GeneID" id="62159019"/>
<proteinExistence type="predicted"/>
<dbReference type="AlphaFoldDB" id="A0A9P6I854"/>
<dbReference type="EMBL" id="JAATWM020000008">
    <property type="protein sequence ID" value="KAF9878993.1"/>
    <property type="molecule type" value="Genomic_DNA"/>
</dbReference>
<protein>
    <submittedName>
        <fullName evidence="1">Uncharacterized protein</fullName>
    </submittedName>
</protein>
<accession>A0A9P6I854</accession>
<evidence type="ECO:0000313" key="1">
    <source>
        <dbReference type="EMBL" id="KAF9878993.1"/>
    </source>
</evidence>
<sequence>MGSRPTARCCRAVQQQIRAPLDNNNNNNNIWITDGVLSSAFERYCHVSRLSRRQSSSLPGPLESGKRVGKRKMTDLHLDHQSALPPWSIEFPMDLSKWTWQPPTLRGSREKKVMQDQQPQSILSRVAAWISEKEELEPTVALMRKLSEARSIVANSAPEKIDPSFYNFIWILRQDIELGVLDPEAVAMAVSTFPQSLTTLVDTGTDRKLVDTAIRKFLSAVVKGIASSKVYDPSKFQASFWDNLLRQASQIPGHDGTLRLLQATLRVVPIDYVDNIHEAIVAAVQRLVVSPSTRRTRAADIGFALRELSPEKHDALIRKIEAAIYEGSATLKEDVRQSVHFLWLHVLAHLPLVNQNYLVDACVRSAYFDRSLVGLVGRDLCKLLLQQWDSHGYLQRHGQVRESWHSFSATQPELSLAGLVVSVGYNGPTVNSAWFTMSLLKMLRRLERQDDLIASMESFCKATGWLPVHPFKLVATVSQDHRLALTILFVMERYASFKKGKPRHFGSWEELRQKSRRIRKIQYAWDWTHWTQYVEAIIKDEEIPPIHAWKAVMSGAIGDVVDDDQSKALTTLRYRTRDRLNEVEIEDRKELRKRRTRLYRDMTVWFSQAEHLRARVAKRHVDRCIGWLQAHHVKLSHREIMACMSIATRDLKRGEPGRTDRIRWVLKLIEENQGASQSLKAAQELQRWRETNIKLMQAREEVAGGSGITGPR</sequence>
<gene>
    <name evidence="1" type="ORF">CkaCkLH20_03226</name>
</gene>
<dbReference type="Proteomes" id="UP000781932">
    <property type="component" value="Unassembled WGS sequence"/>
</dbReference>
<evidence type="ECO:0000313" key="2">
    <source>
        <dbReference type="Proteomes" id="UP000781932"/>
    </source>
</evidence>
<keyword evidence="2" id="KW-1185">Reference proteome</keyword>
<comment type="caution">
    <text evidence="1">The sequence shown here is derived from an EMBL/GenBank/DDBJ whole genome shotgun (WGS) entry which is preliminary data.</text>
</comment>
<name>A0A9P6I854_9PEZI</name>